<dbReference type="KEGG" id="dalk:DSCA_12460"/>
<dbReference type="SUPFAM" id="SSF88713">
    <property type="entry name" value="Glycoside hydrolase/deacetylase"/>
    <property type="match status" value="1"/>
</dbReference>
<organism evidence="2 3">
    <name type="scientific">Desulfosarcina alkanivorans</name>
    <dbReference type="NCBI Taxonomy" id="571177"/>
    <lineage>
        <taxon>Bacteria</taxon>
        <taxon>Pseudomonadati</taxon>
        <taxon>Thermodesulfobacteriota</taxon>
        <taxon>Desulfobacteria</taxon>
        <taxon>Desulfobacterales</taxon>
        <taxon>Desulfosarcinaceae</taxon>
        <taxon>Desulfosarcina</taxon>
    </lineage>
</organism>
<accession>A0A5K7YE79</accession>
<dbReference type="GO" id="GO:0005975">
    <property type="term" value="P:carbohydrate metabolic process"/>
    <property type="evidence" value="ECO:0007669"/>
    <property type="project" value="InterPro"/>
</dbReference>
<dbReference type="CDD" id="cd10941">
    <property type="entry name" value="CE4_PuuE_HpPgdA_like_2"/>
    <property type="match status" value="1"/>
</dbReference>
<keyword evidence="3" id="KW-1185">Reference proteome</keyword>
<gene>
    <name evidence="2" type="ORF">DSCA_12460</name>
</gene>
<evidence type="ECO:0000313" key="2">
    <source>
        <dbReference type="EMBL" id="BBO67316.1"/>
    </source>
</evidence>
<evidence type="ECO:0000259" key="1">
    <source>
        <dbReference type="PROSITE" id="PS51677"/>
    </source>
</evidence>
<dbReference type="InterPro" id="IPR045235">
    <property type="entry name" value="PuuE_HpPgdA-like"/>
</dbReference>
<dbReference type="Proteomes" id="UP000427906">
    <property type="component" value="Chromosome"/>
</dbReference>
<dbReference type="Pfam" id="PF01522">
    <property type="entry name" value="Polysacc_deac_1"/>
    <property type="match status" value="1"/>
</dbReference>
<dbReference type="AlphaFoldDB" id="A0A5K7YE79"/>
<dbReference type="PROSITE" id="PS51677">
    <property type="entry name" value="NODB"/>
    <property type="match status" value="1"/>
</dbReference>
<name>A0A5K7YE79_9BACT</name>
<dbReference type="Gene3D" id="3.20.20.370">
    <property type="entry name" value="Glycoside hydrolase/deacetylase"/>
    <property type="match status" value="1"/>
</dbReference>
<dbReference type="InterPro" id="IPR022560">
    <property type="entry name" value="DUF3473"/>
</dbReference>
<dbReference type="GO" id="GO:0016810">
    <property type="term" value="F:hydrolase activity, acting on carbon-nitrogen (but not peptide) bonds"/>
    <property type="evidence" value="ECO:0007669"/>
    <property type="project" value="InterPro"/>
</dbReference>
<dbReference type="PANTHER" id="PTHR47561">
    <property type="entry name" value="POLYSACCHARIDE DEACETYLASE FAMILY PROTEIN (AFU_ORTHOLOGUE AFUA_6G05030)"/>
    <property type="match status" value="1"/>
</dbReference>
<dbReference type="PANTHER" id="PTHR47561:SF1">
    <property type="entry name" value="POLYSACCHARIDE DEACETYLASE FAMILY PROTEIN (AFU_ORTHOLOGUE AFUA_6G05030)"/>
    <property type="match status" value="1"/>
</dbReference>
<feature type="domain" description="NodB homology" evidence="1">
    <location>
        <begin position="77"/>
        <end position="352"/>
    </location>
</feature>
<dbReference type="Pfam" id="PF11959">
    <property type="entry name" value="DUF3473"/>
    <property type="match status" value="1"/>
</dbReference>
<sequence>MTAKSQKCFLLTVDVEDWFQVENFKTSIPFDTWNERELRVERNTHRLLDLLDEGKEGSRIQGSRDSRVTNIWTKNSGVRSQESESEKWETGADNVFNESKQQTNSPHEPSVHATFFVLGWIAKKLPGLIREIHSRGHEVASHGNNHHLCTAESAESLKKDLTDSKERLEDIIGGPVQGYRAPSFSINNDILKVIEDAGYLYDASYNSFDKHGRYGKLSTCGYRKAGIAFRISDGFYEIPVSNLCLKPIAHSLQPVVFPFGGGGYFRLIPYLVFRKGIQRILKMDGTYSFYLHPWEIDPGQPRVENAPTLLKFRHYVNLASTASKIERMLSDFRDCRFVTCGEYVEAIAIERL</sequence>
<dbReference type="EMBL" id="AP021874">
    <property type="protein sequence ID" value="BBO67316.1"/>
    <property type="molecule type" value="Genomic_DNA"/>
</dbReference>
<protein>
    <submittedName>
        <fullName evidence="2">Polysaccharide deacetylase</fullName>
    </submittedName>
</protein>
<proteinExistence type="predicted"/>
<reference evidence="2 3" key="1">
    <citation type="submission" date="2019-11" db="EMBL/GenBank/DDBJ databases">
        <title>Comparative genomics of hydrocarbon-degrading Desulfosarcina strains.</title>
        <authorList>
            <person name="Watanabe M."/>
            <person name="Kojima H."/>
            <person name="Fukui M."/>
        </authorList>
    </citation>
    <scope>NUCLEOTIDE SEQUENCE [LARGE SCALE GENOMIC DNA]</scope>
    <source>
        <strain evidence="2 3">PL12</strain>
    </source>
</reference>
<evidence type="ECO:0000313" key="3">
    <source>
        <dbReference type="Proteomes" id="UP000427906"/>
    </source>
</evidence>
<dbReference type="InterPro" id="IPR011330">
    <property type="entry name" value="Glyco_hydro/deAcase_b/a-brl"/>
</dbReference>
<dbReference type="InterPro" id="IPR002509">
    <property type="entry name" value="NODB_dom"/>
</dbReference>